<dbReference type="Proteomes" id="UP000481861">
    <property type="component" value="Unassembled WGS sequence"/>
</dbReference>
<dbReference type="Pfam" id="PF06985">
    <property type="entry name" value="HET"/>
    <property type="match status" value="1"/>
</dbReference>
<evidence type="ECO:0000313" key="3">
    <source>
        <dbReference type="Proteomes" id="UP000481861"/>
    </source>
</evidence>
<proteinExistence type="predicted"/>
<keyword evidence="3" id="KW-1185">Reference proteome</keyword>
<dbReference type="InterPro" id="IPR010730">
    <property type="entry name" value="HET"/>
</dbReference>
<dbReference type="PANTHER" id="PTHR33112:SF1">
    <property type="entry name" value="HETEROKARYON INCOMPATIBILITY DOMAIN-CONTAINING PROTEIN"/>
    <property type="match status" value="1"/>
</dbReference>
<comment type="caution">
    <text evidence="2">The sequence shown here is derived from an EMBL/GenBank/DDBJ whole genome shotgun (WGS) entry which is preliminary data.</text>
</comment>
<accession>A0A7C8M5L5</accession>
<evidence type="ECO:0000313" key="2">
    <source>
        <dbReference type="EMBL" id="KAF2871220.1"/>
    </source>
</evidence>
<evidence type="ECO:0000259" key="1">
    <source>
        <dbReference type="Pfam" id="PF06985"/>
    </source>
</evidence>
<sequence length="712" mass="80451">MTTQWKLSPRTLVDNRFTDTSFEAAHDELCAQCRKIDLGAIFDLAPLEVNRMGTEVCTFTGLNRSMKDAACLLCRTVASLVFLDSTRSSLQDYASGQLLALPSSSISGYNNPEMRGHLVICVISLDSRPVVWDSVRRCAANLAGVILPSANATTEHYTCHGVDLGTRTNPFRIREMLSRCAKEHRECLQPTHSFPMRARVIDCNTRRLVPMTEHCRYLALSYVWGNQKSEATLAVEEVVSSADEVPSALPATIEDAVRTTQDLGLRYLWVDRYCIEQYHSADKKYQINQMANIYNRAVATLCALGAHDNTGLPGISRKRIAFTSFRIRGRSYSVSPDPGLLQKHLEESVWSTRGWTFQEALLSRRCIFFTDEQLFHVCRKSCQSEGISQSTPLADLVLWGSFTNIFTMVLDNEVRWSTDDILRFYDHAQHYQRRQFTLDTDALPAFKGFLSVAGNQSYYGVLVFDIDYAGSTGRLQPGPLKLWGFVHGLVWEVERYLLNGDNLRSTVPSWSWLSRKYALPRFLALDPILSAQLSPTGLACVGSYSEMDSGLYFAQIHVKNFDGLVVAMQDFLEEHQGLMVVPGSSPYLYVTSLLAEFTWTGDGFSSHKLFSFYMGGRSYHLSPSSNRIRYDKAPHNGPQQDGGTERFSAILLLSKHYPDSVRRTWHWLIVKRRDDGTYRRTGLVTIYWFGGNDDMAKMVTENFDNKTTICLG</sequence>
<gene>
    <name evidence="2" type="ORF">BDV95DRAFT_57136</name>
</gene>
<feature type="domain" description="Heterokaryon incompatibility" evidence="1">
    <location>
        <begin position="217"/>
        <end position="359"/>
    </location>
</feature>
<reference evidence="2 3" key="1">
    <citation type="submission" date="2020-01" db="EMBL/GenBank/DDBJ databases">
        <authorList>
            <consortium name="DOE Joint Genome Institute"/>
            <person name="Haridas S."/>
            <person name="Albert R."/>
            <person name="Binder M."/>
            <person name="Bloem J."/>
            <person name="Labutti K."/>
            <person name="Salamov A."/>
            <person name="Andreopoulos B."/>
            <person name="Baker S.E."/>
            <person name="Barry K."/>
            <person name="Bills G."/>
            <person name="Bluhm B.H."/>
            <person name="Cannon C."/>
            <person name="Castanera R."/>
            <person name="Culley D.E."/>
            <person name="Daum C."/>
            <person name="Ezra D."/>
            <person name="Gonzalez J.B."/>
            <person name="Henrissat B."/>
            <person name="Kuo A."/>
            <person name="Liang C."/>
            <person name="Lipzen A."/>
            <person name="Lutzoni F."/>
            <person name="Magnuson J."/>
            <person name="Mondo S."/>
            <person name="Nolan M."/>
            <person name="Ohm R."/>
            <person name="Pangilinan J."/>
            <person name="Park H.-J.H."/>
            <person name="Ramirez L."/>
            <person name="Alfaro M."/>
            <person name="Sun H."/>
            <person name="Tritt A."/>
            <person name="Yoshinaga Y."/>
            <person name="Zwiers L.-H.L."/>
            <person name="Turgeon B.G."/>
            <person name="Goodwin S.B."/>
            <person name="Spatafora J.W."/>
            <person name="Crous P.W."/>
            <person name="Grigoriev I.V."/>
        </authorList>
    </citation>
    <scope>NUCLEOTIDE SEQUENCE [LARGE SCALE GENOMIC DNA]</scope>
    <source>
        <strain evidence="2 3">CBS 611.86</strain>
    </source>
</reference>
<organism evidence="2 3">
    <name type="scientific">Massariosphaeria phaeospora</name>
    <dbReference type="NCBI Taxonomy" id="100035"/>
    <lineage>
        <taxon>Eukaryota</taxon>
        <taxon>Fungi</taxon>
        <taxon>Dikarya</taxon>
        <taxon>Ascomycota</taxon>
        <taxon>Pezizomycotina</taxon>
        <taxon>Dothideomycetes</taxon>
        <taxon>Pleosporomycetidae</taxon>
        <taxon>Pleosporales</taxon>
        <taxon>Pleosporales incertae sedis</taxon>
        <taxon>Massariosphaeria</taxon>
    </lineage>
</organism>
<dbReference type="PANTHER" id="PTHR33112">
    <property type="entry name" value="DOMAIN PROTEIN, PUTATIVE-RELATED"/>
    <property type="match status" value="1"/>
</dbReference>
<dbReference type="OrthoDB" id="5428863at2759"/>
<name>A0A7C8M5L5_9PLEO</name>
<protein>
    <submittedName>
        <fullName evidence="2">Heterokaryon incompatibility protein-domain-containing protein</fullName>
    </submittedName>
</protein>
<dbReference type="AlphaFoldDB" id="A0A7C8M5L5"/>
<dbReference type="EMBL" id="JAADJZ010000012">
    <property type="protein sequence ID" value="KAF2871220.1"/>
    <property type="molecule type" value="Genomic_DNA"/>
</dbReference>